<dbReference type="Proteomes" id="UP000032568">
    <property type="component" value="Chromosome"/>
</dbReference>
<gene>
    <name evidence="4" type="ORF">SG35_007395</name>
</gene>
<feature type="domain" description="PEGA" evidence="3">
    <location>
        <begin position="206"/>
        <end position="267"/>
    </location>
</feature>
<dbReference type="InterPro" id="IPR016187">
    <property type="entry name" value="CTDL_fold"/>
</dbReference>
<dbReference type="Gene3D" id="3.90.1580.10">
    <property type="entry name" value="paralog of FGE (formylglycine-generating enzyme)"/>
    <property type="match status" value="1"/>
</dbReference>
<evidence type="ECO:0000313" key="4">
    <source>
        <dbReference type="EMBL" id="WDE00456.1"/>
    </source>
</evidence>
<feature type="domain" description="Sulfatase-modifying factor enzyme-like" evidence="2">
    <location>
        <begin position="442"/>
        <end position="694"/>
    </location>
</feature>
<dbReference type="Pfam" id="PF08308">
    <property type="entry name" value="PEGA"/>
    <property type="match status" value="3"/>
</dbReference>
<feature type="transmembrane region" description="Helical" evidence="1">
    <location>
        <begin position="43"/>
        <end position="63"/>
    </location>
</feature>
<dbReference type="InterPro" id="IPR013229">
    <property type="entry name" value="PEGA"/>
</dbReference>
<sequence length="697" mass="77627">MNKYLQSSIKDSANTDQSGIIIPAPFTPTAHTKTKTVKKQYRPYVYVTASVLLLACLILAYLFTAKSVVLITFPQASKLEISGGLHFELADHFLMLPGEYQLSASLKGHFPLKQSFTVSELQNQQLNFEFTRLPGKLTLALKPQTPVSVFIDGKPVKQIENTISNIAAGKHLLTLNSERFLPFTSEVQIEGKEIEQSLEVKLTPAWANISFNSQPSGAQVYHQEKLLGITPLSAEVLQGEHQISYQKAGYKQTQRELKVTAGLDMTLDPVLLFKLTGRLAITSSPAGVSVTYGDQYLGTTPLTAAVKPDSTQALLLFKDGYQEYATSLKVPSGQTVNQAFSLQPIVGEINFQVTPADALLYIDERLMGRANQQMTLPAKQQTVRIVKEGFVDYKTQILPNPSMEQVFSVQLKTLAQDKFDRLEPVIASGTGSKLKLFKPNDTFVMGASRREQGRRANEVRREIKLTRAFYLGLTEVTNKEFRLFKKDHSSGHVKGNSLNASKQPVVRITWLEAVTFCNWLSKKEQLEQVYQITDNKLTGINLDANGYRLPTEAEWVWAARYQDGKMLKYAWGESLPPKEGSANIGDIAGAAILGEIQPTYNDHYITTAPVASFTANEKGLYDLPGNVAEWIHDYYQIQTGLSLKTEKDPSGPESGDYHVIRGASWAHGTRTELRLSFRDYGNDKREDLGFRIARNAL</sequence>
<dbReference type="SUPFAM" id="SSF56436">
    <property type="entry name" value="C-type lectin-like"/>
    <property type="match status" value="1"/>
</dbReference>
<evidence type="ECO:0000256" key="1">
    <source>
        <dbReference type="SAM" id="Phobius"/>
    </source>
</evidence>
<dbReference type="InterPro" id="IPR005532">
    <property type="entry name" value="SUMF_dom"/>
</dbReference>
<feature type="domain" description="PEGA" evidence="3">
    <location>
        <begin position="277"/>
        <end position="344"/>
    </location>
</feature>
<dbReference type="InterPro" id="IPR042095">
    <property type="entry name" value="SUMF_sf"/>
</dbReference>
<dbReference type="EMBL" id="CP059735">
    <property type="protein sequence ID" value="WDE00456.1"/>
    <property type="molecule type" value="Genomic_DNA"/>
</dbReference>
<name>A0AAE9YSU3_9GAMM</name>
<evidence type="ECO:0000313" key="5">
    <source>
        <dbReference type="Proteomes" id="UP000032568"/>
    </source>
</evidence>
<reference evidence="4 5" key="1">
    <citation type="journal article" date="2015" name="Genome Announc.">
        <title>Draft Genome Sequences of Marine Isolates of Thalassomonas viridans and Thalassomonas actiniarum.</title>
        <authorList>
            <person name="Olonade I."/>
            <person name="van Zyl L.J."/>
            <person name="Trindade M."/>
        </authorList>
    </citation>
    <scope>NUCLEOTIDE SEQUENCE [LARGE SCALE GENOMIC DNA]</scope>
    <source>
        <strain evidence="4 5">A5K-106</strain>
    </source>
</reference>
<proteinExistence type="predicted"/>
<dbReference type="RefSeq" id="WP_044830636.1">
    <property type="nucleotide sequence ID" value="NZ_CP059735.1"/>
</dbReference>
<dbReference type="PANTHER" id="PTHR23150">
    <property type="entry name" value="SULFATASE MODIFYING FACTOR 1, 2"/>
    <property type="match status" value="1"/>
</dbReference>
<evidence type="ECO:0000259" key="3">
    <source>
        <dbReference type="Pfam" id="PF08308"/>
    </source>
</evidence>
<keyword evidence="5" id="KW-1185">Reference proteome</keyword>
<dbReference type="InterPro" id="IPR051043">
    <property type="entry name" value="Sulfatase_Mod_Factor_Kinase"/>
</dbReference>
<dbReference type="KEGG" id="tact:SG35_007395"/>
<dbReference type="GO" id="GO:0120147">
    <property type="term" value="F:formylglycine-generating oxidase activity"/>
    <property type="evidence" value="ECO:0007669"/>
    <property type="project" value="TreeGrafter"/>
</dbReference>
<keyword evidence="1" id="KW-0472">Membrane</keyword>
<reference evidence="4 5" key="2">
    <citation type="journal article" date="2022" name="Mar. Drugs">
        <title>Bioassay-Guided Fractionation Leads to the Detection of Cholic Acid Generated by the Rare Thalassomonas sp.</title>
        <authorList>
            <person name="Pheiffer F."/>
            <person name="Schneider Y.K."/>
            <person name="Hansen E.H."/>
            <person name="Andersen J.H."/>
            <person name="Isaksson J."/>
            <person name="Busche T."/>
            <person name="R C."/>
            <person name="Kalinowski J."/>
            <person name="Zyl L.V."/>
            <person name="Trindade M."/>
        </authorList>
    </citation>
    <scope>NUCLEOTIDE SEQUENCE [LARGE SCALE GENOMIC DNA]</scope>
    <source>
        <strain evidence="4 5">A5K-106</strain>
    </source>
</reference>
<dbReference type="AlphaFoldDB" id="A0AAE9YSU3"/>
<evidence type="ECO:0000259" key="2">
    <source>
        <dbReference type="Pfam" id="PF03781"/>
    </source>
</evidence>
<keyword evidence="1" id="KW-1133">Transmembrane helix</keyword>
<feature type="domain" description="PEGA" evidence="3">
    <location>
        <begin position="354"/>
        <end position="412"/>
    </location>
</feature>
<dbReference type="Pfam" id="PF03781">
    <property type="entry name" value="FGE-sulfatase"/>
    <property type="match status" value="1"/>
</dbReference>
<dbReference type="PANTHER" id="PTHR23150:SF19">
    <property type="entry name" value="FORMYLGLYCINE-GENERATING ENZYME"/>
    <property type="match status" value="1"/>
</dbReference>
<keyword evidence="1" id="KW-0812">Transmembrane</keyword>
<accession>A0AAE9YSU3</accession>
<organism evidence="4 5">
    <name type="scientific">Thalassomonas actiniarum</name>
    <dbReference type="NCBI Taxonomy" id="485447"/>
    <lineage>
        <taxon>Bacteria</taxon>
        <taxon>Pseudomonadati</taxon>
        <taxon>Pseudomonadota</taxon>
        <taxon>Gammaproteobacteria</taxon>
        <taxon>Alteromonadales</taxon>
        <taxon>Colwelliaceae</taxon>
        <taxon>Thalassomonas</taxon>
    </lineage>
</organism>
<protein>
    <submittedName>
        <fullName evidence="4">SUMF1/EgtB/PvdO family nonheme iron enzyme</fullName>
    </submittedName>
</protein>